<organism evidence="1 2">
    <name type="scientific">Microcystis aeruginosa PCC 9807</name>
    <dbReference type="NCBI Taxonomy" id="1160283"/>
    <lineage>
        <taxon>Bacteria</taxon>
        <taxon>Bacillati</taxon>
        <taxon>Cyanobacteriota</taxon>
        <taxon>Cyanophyceae</taxon>
        <taxon>Oscillatoriophycideae</taxon>
        <taxon>Chroococcales</taxon>
        <taxon>Microcystaceae</taxon>
        <taxon>Microcystis</taxon>
    </lineage>
</organism>
<sequence length="49" mass="5893">MFTYDRHSVLTDLKTIGCKRLLLQLALTNLNTVWMRNGKQWQQYNLHQT</sequence>
<protein>
    <submittedName>
        <fullName evidence="1">Uncharacterized protein</fullName>
    </submittedName>
</protein>
<evidence type="ECO:0000313" key="1">
    <source>
        <dbReference type="EMBL" id="CCI16632.1"/>
    </source>
</evidence>
<dbReference type="AlphaFoldDB" id="I4H3K8"/>
<dbReference type="Proteomes" id="UP000003613">
    <property type="component" value="Unassembled WGS sequence"/>
</dbReference>
<gene>
    <name evidence="1" type="ORF">MICAF_2110010</name>
</gene>
<evidence type="ECO:0000313" key="2">
    <source>
        <dbReference type="Proteomes" id="UP000003613"/>
    </source>
</evidence>
<proteinExistence type="predicted"/>
<reference evidence="1 2" key="1">
    <citation type="submission" date="2012-04" db="EMBL/GenBank/DDBJ databases">
        <authorList>
            <person name="Genoscope - CEA"/>
        </authorList>
    </citation>
    <scope>NUCLEOTIDE SEQUENCE [LARGE SCALE GENOMIC DNA]</scope>
    <source>
        <strain evidence="1 2">9807</strain>
    </source>
</reference>
<comment type="caution">
    <text evidence="1">The sequence shown here is derived from an EMBL/GenBank/DDBJ whole genome shotgun (WGS) entry which is preliminary data.</text>
</comment>
<dbReference type="HOGENOM" id="CLU_3137680_0_0_3"/>
<name>I4H3K8_MICAE</name>
<accession>I4H3K8</accession>
<dbReference type="EMBL" id="CAIM01000126">
    <property type="protein sequence ID" value="CCI16632.1"/>
    <property type="molecule type" value="Genomic_DNA"/>
</dbReference>